<dbReference type="SUPFAM" id="SSF58104">
    <property type="entry name" value="Methyl-accepting chemotaxis protein (MCP) signaling domain"/>
    <property type="match status" value="1"/>
</dbReference>
<reference evidence="12 13" key="1">
    <citation type="submission" date="2016-10" db="EMBL/GenBank/DDBJ databases">
        <authorList>
            <person name="de Groot N.N."/>
        </authorList>
    </citation>
    <scope>NUCLEOTIDE SEQUENCE [LARGE SCALE GENOMIC DNA]</scope>
    <source>
        <strain evidence="12 13">DSM 19981</strain>
    </source>
</reference>
<evidence type="ECO:0000256" key="2">
    <source>
        <dbReference type="ARBA" id="ARBA00022475"/>
    </source>
</evidence>
<dbReference type="SUPFAM" id="SSF103190">
    <property type="entry name" value="Sensory domain-like"/>
    <property type="match status" value="1"/>
</dbReference>
<evidence type="ECO:0000259" key="10">
    <source>
        <dbReference type="PROSITE" id="PS50111"/>
    </source>
</evidence>
<keyword evidence="6 8" id="KW-0807">Transducer</keyword>
<keyword evidence="3 9" id="KW-0812">Transmembrane</keyword>
<dbReference type="InterPro" id="IPR003660">
    <property type="entry name" value="HAMP_dom"/>
</dbReference>
<sequence length="566" mass="57927">MTLSFDPRSMVAGIGVRTRILVLSVLTLLGSFAVLGAWSLRNLEGHERAAAEARLERSLVLMNALLADTGATWRLEDGNRLFRGDTLMNDNNRIPDRVRQGGGGVATIFAGETRIATNVARPDGGRAVGTTLGAGPALDAVRRGETYRGEAMILGRPHLTIYEPIRDASGRQIGILFVGQDLAAVTAVLDAQTRDIIVAGSILALVTAAMLWAMLRGALRPLGLLAGSLRAIGAGRLDAAVPCLDRRDELGEIGRAVAVLRDRAVEAGRMQAAAEAERHQAEAARDAARHTAADEMEQAVGGIAQDVAGAADALLAAAGSVGEASNRISLRARESAARIGQATRNVHAVAAAAEELSVSVAEITRQVTESARSAQDAAEAARASDATVAGLAEAAARIGDVVKLISDIAGQTNLLALNATIEAARAGDAGKGFAVVAQEVKALAAQTARATEEIGSQIGAMRGATDQAVGAVRAIAGAVGRMEEVTGTIAAAVDQQGAATREIARNAAEAAQGTEAAATDIEGLSQEVAAGAAGIETLRASGAAVGTQGGTLRTEVANFARRMRVG</sequence>
<dbReference type="SMART" id="SM00304">
    <property type="entry name" value="HAMP"/>
    <property type="match status" value="1"/>
</dbReference>
<evidence type="ECO:0000256" key="8">
    <source>
        <dbReference type="PROSITE-ProRule" id="PRU00284"/>
    </source>
</evidence>
<evidence type="ECO:0000256" key="6">
    <source>
        <dbReference type="ARBA" id="ARBA00023224"/>
    </source>
</evidence>
<dbReference type="GO" id="GO:0006935">
    <property type="term" value="P:chemotaxis"/>
    <property type="evidence" value="ECO:0007669"/>
    <property type="project" value="InterPro"/>
</dbReference>
<accession>A0A1I4E293</accession>
<proteinExistence type="inferred from homology"/>
<evidence type="ECO:0000256" key="1">
    <source>
        <dbReference type="ARBA" id="ARBA00004651"/>
    </source>
</evidence>
<dbReference type="SMART" id="SM00283">
    <property type="entry name" value="MA"/>
    <property type="match status" value="1"/>
</dbReference>
<dbReference type="GO" id="GO:0007165">
    <property type="term" value="P:signal transduction"/>
    <property type="evidence" value="ECO:0007669"/>
    <property type="project" value="UniProtKB-KW"/>
</dbReference>
<dbReference type="PROSITE" id="PS50885">
    <property type="entry name" value="HAMP"/>
    <property type="match status" value="1"/>
</dbReference>
<dbReference type="InterPro" id="IPR004090">
    <property type="entry name" value="Chemotax_Me-accpt_rcpt"/>
</dbReference>
<dbReference type="Gene3D" id="1.10.287.950">
    <property type="entry name" value="Methyl-accepting chemotaxis protein"/>
    <property type="match status" value="1"/>
</dbReference>
<feature type="transmembrane region" description="Helical" evidence="9">
    <location>
        <begin position="196"/>
        <end position="215"/>
    </location>
</feature>
<organism evidence="12 13">
    <name type="scientific">Falsiroseomonas stagni DSM 19981</name>
    <dbReference type="NCBI Taxonomy" id="1123062"/>
    <lineage>
        <taxon>Bacteria</taxon>
        <taxon>Pseudomonadati</taxon>
        <taxon>Pseudomonadota</taxon>
        <taxon>Alphaproteobacteria</taxon>
        <taxon>Acetobacterales</taxon>
        <taxon>Roseomonadaceae</taxon>
        <taxon>Falsiroseomonas</taxon>
    </lineage>
</organism>
<keyword evidence="4 9" id="KW-1133">Transmembrane helix</keyword>
<dbReference type="AlphaFoldDB" id="A0A1I4E293"/>
<comment type="subcellular location">
    <subcellularLocation>
        <location evidence="1">Cell membrane</location>
        <topology evidence="1">Multi-pass membrane protein</topology>
    </subcellularLocation>
</comment>
<dbReference type="PRINTS" id="PR00260">
    <property type="entry name" value="CHEMTRNSDUCR"/>
</dbReference>
<keyword evidence="5 9" id="KW-0472">Membrane</keyword>
<feature type="transmembrane region" description="Helical" evidence="9">
    <location>
        <begin position="20"/>
        <end position="40"/>
    </location>
</feature>
<evidence type="ECO:0000256" key="4">
    <source>
        <dbReference type="ARBA" id="ARBA00022989"/>
    </source>
</evidence>
<keyword evidence="2" id="KW-1003">Cell membrane</keyword>
<dbReference type="PROSITE" id="PS50111">
    <property type="entry name" value="CHEMOTAXIS_TRANSDUC_2"/>
    <property type="match status" value="1"/>
</dbReference>
<dbReference type="PANTHER" id="PTHR32089:SF112">
    <property type="entry name" value="LYSOZYME-LIKE PROTEIN-RELATED"/>
    <property type="match status" value="1"/>
</dbReference>
<evidence type="ECO:0000256" key="3">
    <source>
        <dbReference type="ARBA" id="ARBA00022692"/>
    </source>
</evidence>
<dbReference type="Proteomes" id="UP000199473">
    <property type="component" value="Unassembled WGS sequence"/>
</dbReference>
<gene>
    <name evidence="12" type="ORF">SAMN02745775_11320</name>
</gene>
<dbReference type="GO" id="GO:0004888">
    <property type="term" value="F:transmembrane signaling receptor activity"/>
    <property type="evidence" value="ECO:0007669"/>
    <property type="project" value="InterPro"/>
</dbReference>
<name>A0A1I4E293_9PROT</name>
<evidence type="ECO:0000313" key="12">
    <source>
        <dbReference type="EMBL" id="SFK98271.1"/>
    </source>
</evidence>
<evidence type="ECO:0000313" key="13">
    <source>
        <dbReference type="Proteomes" id="UP000199473"/>
    </source>
</evidence>
<dbReference type="PANTHER" id="PTHR32089">
    <property type="entry name" value="METHYL-ACCEPTING CHEMOTAXIS PROTEIN MCPB"/>
    <property type="match status" value="1"/>
</dbReference>
<dbReference type="EMBL" id="FOSQ01000013">
    <property type="protein sequence ID" value="SFK98271.1"/>
    <property type="molecule type" value="Genomic_DNA"/>
</dbReference>
<feature type="domain" description="Methyl-accepting transducer" evidence="10">
    <location>
        <begin position="310"/>
        <end position="536"/>
    </location>
</feature>
<dbReference type="GO" id="GO:0005886">
    <property type="term" value="C:plasma membrane"/>
    <property type="evidence" value="ECO:0007669"/>
    <property type="project" value="UniProtKB-SubCell"/>
</dbReference>
<dbReference type="RefSeq" id="WP_092962457.1">
    <property type="nucleotide sequence ID" value="NZ_FOSQ01000013.1"/>
</dbReference>
<comment type="similarity">
    <text evidence="7">Belongs to the methyl-accepting chemotaxis (MCP) protein family.</text>
</comment>
<evidence type="ECO:0000256" key="9">
    <source>
        <dbReference type="SAM" id="Phobius"/>
    </source>
</evidence>
<evidence type="ECO:0000256" key="7">
    <source>
        <dbReference type="ARBA" id="ARBA00029447"/>
    </source>
</evidence>
<dbReference type="InterPro" id="IPR033463">
    <property type="entry name" value="sCache_3"/>
</dbReference>
<dbReference type="InterPro" id="IPR029151">
    <property type="entry name" value="Sensor-like_sf"/>
</dbReference>
<dbReference type="InterPro" id="IPR004089">
    <property type="entry name" value="MCPsignal_dom"/>
</dbReference>
<dbReference type="Pfam" id="PF17202">
    <property type="entry name" value="sCache_3_3"/>
    <property type="match status" value="1"/>
</dbReference>
<evidence type="ECO:0000256" key="5">
    <source>
        <dbReference type="ARBA" id="ARBA00023136"/>
    </source>
</evidence>
<keyword evidence="13" id="KW-1185">Reference proteome</keyword>
<protein>
    <submittedName>
        <fullName evidence="12">Methyl-accepting chemotaxis protein</fullName>
    </submittedName>
</protein>
<dbReference type="Pfam" id="PF00672">
    <property type="entry name" value="HAMP"/>
    <property type="match status" value="1"/>
</dbReference>
<evidence type="ECO:0000259" key="11">
    <source>
        <dbReference type="PROSITE" id="PS50885"/>
    </source>
</evidence>
<feature type="domain" description="HAMP" evidence="11">
    <location>
        <begin position="216"/>
        <end position="269"/>
    </location>
</feature>
<dbReference type="STRING" id="1123062.SAMN02745775_11320"/>
<dbReference type="CDD" id="cd06225">
    <property type="entry name" value="HAMP"/>
    <property type="match status" value="1"/>
</dbReference>
<dbReference type="Gene3D" id="6.10.340.10">
    <property type="match status" value="1"/>
</dbReference>
<dbReference type="Pfam" id="PF00015">
    <property type="entry name" value="MCPsignal"/>
    <property type="match status" value="1"/>
</dbReference>
<dbReference type="OrthoDB" id="8320983at2"/>